<sequence length="73" mass="8439">MEVGTGDGSKRGSHYINRKGELSEIADEHDGYNLQTIKNDLFQNKYKFKLVKCIGPRSGREFTIYIRMIWKGV</sequence>
<accession>A0ACB9F2W8</accession>
<comment type="caution">
    <text evidence="1">The sequence shown here is derived from an EMBL/GenBank/DDBJ whole genome shotgun (WGS) entry which is preliminary data.</text>
</comment>
<evidence type="ECO:0000313" key="2">
    <source>
        <dbReference type="Proteomes" id="UP001055811"/>
    </source>
</evidence>
<gene>
    <name evidence="1" type="ORF">L2E82_15485</name>
</gene>
<dbReference type="EMBL" id="CM042011">
    <property type="protein sequence ID" value="KAI3765452.1"/>
    <property type="molecule type" value="Genomic_DNA"/>
</dbReference>
<name>A0ACB9F2W8_CICIN</name>
<reference evidence="2" key="1">
    <citation type="journal article" date="2022" name="Mol. Ecol. Resour.">
        <title>The genomes of chicory, endive, great burdock and yacon provide insights into Asteraceae palaeo-polyploidization history and plant inulin production.</title>
        <authorList>
            <person name="Fan W."/>
            <person name="Wang S."/>
            <person name="Wang H."/>
            <person name="Wang A."/>
            <person name="Jiang F."/>
            <person name="Liu H."/>
            <person name="Zhao H."/>
            <person name="Xu D."/>
            <person name="Zhang Y."/>
        </authorList>
    </citation>
    <scope>NUCLEOTIDE SEQUENCE [LARGE SCALE GENOMIC DNA]</scope>
    <source>
        <strain evidence="2">cv. Punajuju</strain>
    </source>
</reference>
<keyword evidence="2" id="KW-1185">Reference proteome</keyword>
<protein>
    <submittedName>
        <fullName evidence="1">Uncharacterized protein</fullName>
    </submittedName>
</protein>
<dbReference type="Proteomes" id="UP001055811">
    <property type="component" value="Linkage Group LG03"/>
</dbReference>
<proteinExistence type="predicted"/>
<reference evidence="1 2" key="2">
    <citation type="journal article" date="2022" name="Mol. Ecol. Resour.">
        <title>The genomes of chicory, endive, great burdock and yacon provide insights into Asteraceae paleo-polyploidization history and plant inulin production.</title>
        <authorList>
            <person name="Fan W."/>
            <person name="Wang S."/>
            <person name="Wang H."/>
            <person name="Wang A."/>
            <person name="Jiang F."/>
            <person name="Liu H."/>
            <person name="Zhao H."/>
            <person name="Xu D."/>
            <person name="Zhang Y."/>
        </authorList>
    </citation>
    <scope>NUCLEOTIDE SEQUENCE [LARGE SCALE GENOMIC DNA]</scope>
    <source>
        <strain evidence="2">cv. Punajuju</strain>
        <tissue evidence="1">Leaves</tissue>
    </source>
</reference>
<evidence type="ECO:0000313" key="1">
    <source>
        <dbReference type="EMBL" id="KAI3765452.1"/>
    </source>
</evidence>
<organism evidence="1 2">
    <name type="scientific">Cichorium intybus</name>
    <name type="common">Chicory</name>
    <dbReference type="NCBI Taxonomy" id="13427"/>
    <lineage>
        <taxon>Eukaryota</taxon>
        <taxon>Viridiplantae</taxon>
        <taxon>Streptophyta</taxon>
        <taxon>Embryophyta</taxon>
        <taxon>Tracheophyta</taxon>
        <taxon>Spermatophyta</taxon>
        <taxon>Magnoliopsida</taxon>
        <taxon>eudicotyledons</taxon>
        <taxon>Gunneridae</taxon>
        <taxon>Pentapetalae</taxon>
        <taxon>asterids</taxon>
        <taxon>campanulids</taxon>
        <taxon>Asterales</taxon>
        <taxon>Asteraceae</taxon>
        <taxon>Cichorioideae</taxon>
        <taxon>Cichorieae</taxon>
        <taxon>Cichoriinae</taxon>
        <taxon>Cichorium</taxon>
    </lineage>
</organism>